<feature type="domain" description="DUF305" evidence="2">
    <location>
        <begin position="73"/>
        <end position="120"/>
    </location>
</feature>
<dbReference type="InterPro" id="IPR012347">
    <property type="entry name" value="Ferritin-like"/>
</dbReference>
<dbReference type="InterPro" id="IPR005183">
    <property type="entry name" value="DUF305_CopM-like"/>
</dbReference>
<organism evidence="3 4">
    <name type="scientific">Paraglaciecola mesophila KMM 241</name>
    <dbReference type="NCBI Taxonomy" id="1128912"/>
    <lineage>
        <taxon>Bacteria</taxon>
        <taxon>Pseudomonadati</taxon>
        <taxon>Pseudomonadota</taxon>
        <taxon>Gammaproteobacteria</taxon>
        <taxon>Alteromonadales</taxon>
        <taxon>Alteromonadaceae</taxon>
        <taxon>Paraglaciecola</taxon>
    </lineage>
</organism>
<keyword evidence="1" id="KW-1133">Transmembrane helix</keyword>
<dbReference type="EMBL" id="BAEP01000036">
    <property type="protein sequence ID" value="GAC24100.1"/>
    <property type="molecule type" value="Genomic_DNA"/>
</dbReference>
<dbReference type="Gene3D" id="1.20.1260.10">
    <property type="match status" value="1"/>
</dbReference>
<feature type="transmembrane region" description="Helical" evidence="1">
    <location>
        <begin position="48"/>
        <end position="65"/>
    </location>
</feature>
<protein>
    <recommendedName>
        <fullName evidence="2">DUF305 domain-containing protein</fullName>
    </recommendedName>
</protein>
<evidence type="ECO:0000259" key="2">
    <source>
        <dbReference type="Pfam" id="PF03713"/>
    </source>
</evidence>
<keyword evidence="1" id="KW-0472">Membrane</keyword>
<evidence type="ECO:0000313" key="3">
    <source>
        <dbReference type="EMBL" id="GAC24100.1"/>
    </source>
</evidence>
<evidence type="ECO:0000256" key="1">
    <source>
        <dbReference type="SAM" id="Phobius"/>
    </source>
</evidence>
<dbReference type="Proteomes" id="UP000006263">
    <property type="component" value="Unassembled WGS sequence"/>
</dbReference>
<reference evidence="3 4" key="1">
    <citation type="journal article" date="2017" name="Antonie Van Leeuwenhoek">
        <title>Rhizobium rhizosphaerae sp. nov., a novel species isolated from rice rhizosphere.</title>
        <authorList>
            <person name="Zhao J.J."/>
            <person name="Zhang J."/>
            <person name="Zhang R.J."/>
            <person name="Zhang C.W."/>
            <person name="Yin H.Q."/>
            <person name="Zhang X.X."/>
        </authorList>
    </citation>
    <scope>NUCLEOTIDE SEQUENCE [LARGE SCALE GENOMIC DNA]</scope>
    <source>
        <strain evidence="3 4">KMM 241</strain>
    </source>
</reference>
<dbReference type="AlphaFoldDB" id="K6ZL63"/>
<name>K6ZL63_9ALTE</name>
<sequence>MMYLNSYSIEHVFFSETRLYMAIYMGAMMAAIMLLFMLNMYESKIKNVSIIAGSIIVFCFALFLVRSQTTIEDSAWMKAMIPHHSIAILTSDRANIADSRVQQLAKEIISAQEREIKEMKWLIADIKENGIASSEREASRRPVPDFSGE</sequence>
<accession>K6ZL63</accession>
<proteinExistence type="predicted"/>
<gene>
    <name evidence="3" type="ORF">GMES_1804</name>
</gene>
<evidence type="ECO:0000313" key="4">
    <source>
        <dbReference type="Proteomes" id="UP000006263"/>
    </source>
</evidence>
<dbReference type="Pfam" id="PF03713">
    <property type="entry name" value="DUF305"/>
    <property type="match status" value="1"/>
</dbReference>
<feature type="transmembrane region" description="Helical" evidence="1">
    <location>
        <begin position="20"/>
        <end position="41"/>
    </location>
</feature>
<dbReference type="eggNOG" id="COG3544">
    <property type="taxonomic scope" value="Bacteria"/>
</dbReference>
<keyword evidence="1" id="KW-0812">Transmembrane</keyword>
<comment type="caution">
    <text evidence="3">The sequence shown here is derived from an EMBL/GenBank/DDBJ whole genome shotgun (WGS) entry which is preliminary data.</text>
</comment>